<organism evidence="4 5">
    <name type="scientific">Phnomibacter ginsenosidimutans</name>
    <dbReference type="NCBI Taxonomy" id="2676868"/>
    <lineage>
        <taxon>Bacteria</taxon>
        <taxon>Pseudomonadati</taxon>
        <taxon>Bacteroidota</taxon>
        <taxon>Chitinophagia</taxon>
        <taxon>Chitinophagales</taxon>
        <taxon>Chitinophagaceae</taxon>
        <taxon>Phnomibacter</taxon>
    </lineage>
</organism>
<dbReference type="InterPro" id="IPR036388">
    <property type="entry name" value="WH-like_DNA-bd_sf"/>
</dbReference>
<evidence type="ECO:0000259" key="3">
    <source>
        <dbReference type="Pfam" id="PF17783"/>
    </source>
</evidence>
<feature type="domain" description="Conserved virulence factor B-like winged helix" evidence="3">
    <location>
        <begin position="220"/>
        <end position="277"/>
    </location>
</feature>
<dbReference type="InterPro" id="IPR014464">
    <property type="entry name" value="CvfB_fam"/>
</dbReference>
<dbReference type="EMBL" id="CP046566">
    <property type="protein sequence ID" value="QGW29426.1"/>
    <property type="molecule type" value="Genomic_DNA"/>
</dbReference>
<dbReference type="PANTHER" id="PTHR37296:SF1">
    <property type="entry name" value="CONSERVED VIRULENCE FACTOR B"/>
    <property type="match status" value="1"/>
</dbReference>
<dbReference type="PIRSF" id="PIRSF012524">
    <property type="entry name" value="YitL_S1"/>
    <property type="match status" value="1"/>
</dbReference>
<comment type="similarity">
    <text evidence="1">Belongs to the CvfB family.</text>
</comment>
<protein>
    <submittedName>
        <fullName evidence="4">RNA-binding protein</fullName>
    </submittedName>
</protein>
<dbReference type="Gene3D" id="2.40.50.140">
    <property type="entry name" value="Nucleic acid-binding proteins"/>
    <property type="match status" value="2"/>
</dbReference>
<dbReference type="RefSeq" id="WP_157479778.1">
    <property type="nucleotide sequence ID" value="NZ_CP046566.1"/>
</dbReference>
<reference evidence="4 5" key="1">
    <citation type="submission" date="2019-11" db="EMBL/GenBank/DDBJ databases">
        <authorList>
            <person name="Im W.T."/>
        </authorList>
    </citation>
    <scope>NUCLEOTIDE SEQUENCE [LARGE SCALE GENOMIC DNA]</scope>
    <source>
        <strain evidence="4 5">SB-02</strain>
    </source>
</reference>
<evidence type="ECO:0000259" key="2">
    <source>
        <dbReference type="Pfam" id="PF13509"/>
    </source>
</evidence>
<accession>A0A6I6G9E8</accession>
<dbReference type="InterPro" id="IPR039566">
    <property type="entry name" value="CvfB_S1_st"/>
</dbReference>
<name>A0A6I6G9E8_9BACT</name>
<dbReference type="PANTHER" id="PTHR37296">
    <property type="entry name" value="CONSERVED VIRULENCE FACTOR B"/>
    <property type="match status" value="1"/>
</dbReference>
<gene>
    <name evidence="4" type="ORF">GLV81_16105</name>
</gene>
<evidence type="ECO:0000313" key="5">
    <source>
        <dbReference type="Proteomes" id="UP000426027"/>
    </source>
</evidence>
<dbReference type="Pfam" id="PF13509">
    <property type="entry name" value="S1_2"/>
    <property type="match status" value="2"/>
</dbReference>
<dbReference type="Pfam" id="PF17783">
    <property type="entry name" value="WHD_CvfB"/>
    <property type="match status" value="1"/>
</dbReference>
<dbReference type="AlphaFoldDB" id="A0A6I6G9E8"/>
<dbReference type="Proteomes" id="UP000426027">
    <property type="component" value="Chromosome"/>
</dbReference>
<feature type="domain" description="Conserved virulence factor B first S1" evidence="2">
    <location>
        <begin position="72"/>
        <end position="131"/>
    </location>
</feature>
<dbReference type="InterPro" id="IPR040764">
    <property type="entry name" value="CvfB_WH"/>
</dbReference>
<evidence type="ECO:0000256" key="1">
    <source>
        <dbReference type="PIRNR" id="PIRNR012524"/>
    </source>
</evidence>
<proteinExistence type="inferred from homology"/>
<keyword evidence="5" id="KW-1185">Reference proteome</keyword>
<dbReference type="KEGG" id="fls:GLV81_16105"/>
<sequence length="279" mass="31292">MPETLQAGQFYTLPVERIVTPGAYLRHGNEDVLLPNRWLPEGLQKGDEIEVFIYHDSENRLIATTQKPFAVVGQFAFLKVVSTSPAGAFLDWGLSKDLFVANSQQREPMSEGKSYLVYVYRDEKTGRLAATEWTNQFLKTDTTGLQEKQPVTLLVHRQTPLGFAVMVDDCYEGLVHHADAVVGLQPGQRLQGFIKQVREDGKLDIVPGKPGYDKISGEPERILELLKQHKGALPYNDKSDPQDIYAFFGLSKKSFKMAIGALYKQRLIEILPGGIKLVE</sequence>
<feature type="domain" description="Conserved virulence factor B first S1" evidence="2">
    <location>
        <begin position="8"/>
        <end position="66"/>
    </location>
</feature>
<evidence type="ECO:0000313" key="4">
    <source>
        <dbReference type="EMBL" id="QGW29426.1"/>
    </source>
</evidence>
<dbReference type="InterPro" id="IPR012340">
    <property type="entry name" value="NA-bd_OB-fold"/>
</dbReference>
<dbReference type="Gene3D" id="1.10.10.10">
    <property type="entry name" value="Winged helix-like DNA-binding domain superfamily/Winged helix DNA-binding domain"/>
    <property type="match status" value="1"/>
</dbReference>